<accession>A0AAD5QJ45</accession>
<keyword evidence="6 8" id="KW-0406">Ion transport</keyword>
<keyword evidence="10" id="KW-1185">Reference proteome</keyword>
<comment type="caution">
    <text evidence="9">The sequence shown here is derived from an EMBL/GenBank/DDBJ whole genome shotgun (WGS) entry which is preliminary data.</text>
</comment>
<evidence type="ECO:0000256" key="5">
    <source>
        <dbReference type="ARBA" id="ARBA00022989"/>
    </source>
</evidence>
<evidence type="ECO:0000256" key="4">
    <source>
        <dbReference type="ARBA" id="ARBA00022692"/>
    </source>
</evidence>
<comment type="function">
    <text evidence="8">Essential component of the vacuolar proton pump (V-ATPase), a multimeric enzyme that catalyzes the translocation of protons across the membranes. Required for assembly and activity of the V-ATPase.</text>
</comment>
<dbReference type="GO" id="GO:0033179">
    <property type="term" value="C:proton-transporting V-type ATPase, V0 domain"/>
    <property type="evidence" value="ECO:0007669"/>
    <property type="project" value="InterPro"/>
</dbReference>
<evidence type="ECO:0000256" key="3">
    <source>
        <dbReference type="ARBA" id="ARBA00022448"/>
    </source>
</evidence>
<dbReference type="EMBL" id="JAHQIW010000843">
    <property type="protein sequence ID" value="KAJ1350350.1"/>
    <property type="molecule type" value="Genomic_DNA"/>
</dbReference>
<dbReference type="GO" id="GO:0007035">
    <property type="term" value="P:vacuolar acidification"/>
    <property type="evidence" value="ECO:0007669"/>
    <property type="project" value="TreeGrafter"/>
</dbReference>
<dbReference type="Pfam" id="PF01496">
    <property type="entry name" value="V_ATPase_I"/>
    <property type="match status" value="1"/>
</dbReference>
<sequence>MYLCLEIIVKWIRFTAGAQDSIFGYKYPGSNCAPSLLIGLINMFMMKPLDSGFVEADGVQKFQCHLNHWYPGQGFFQTLFVLIAVACVPVMLFAKPYMLWKMDKERREAGHRQLSVRADMNGDDAEVVHSEPKTLTASGINSGHGTESFELGEVMVYQGIHTIEFVLGSISHTASYLRLWALSLAHAQLSDVLWTMVFRHAFKLDGYYGAVATYVLFFIFGSLSIFILVLMEGLSAFLHALRLHWVEFQSKFYGGLGHMFTPFSFEKILEEEREAEENL</sequence>
<keyword evidence="4 8" id="KW-0812">Transmembrane</keyword>
<reference evidence="9" key="1">
    <citation type="submission" date="2021-06" db="EMBL/GenBank/DDBJ databases">
        <title>Parelaphostrongylus tenuis whole genome reference sequence.</title>
        <authorList>
            <person name="Garwood T.J."/>
            <person name="Larsen P.A."/>
            <person name="Fountain-Jones N.M."/>
            <person name="Garbe J.R."/>
            <person name="Macchietto M.G."/>
            <person name="Kania S.A."/>
            <person name="Gerhold R.W."/>
            <person name="Richards J.E."/>
            <person name="Wolf T.M."/>
        </authorList>
    </citation>
    <scope>NUCLEOTIDE SEQUENCE</scope>
    <source>
        <strain evidence="9">MNPRO001-30</strain>
        <tissue evidence="9">Meninges</tissue>
    </source>
</reference>
<evidence type="ECO:0000256" key="6">
    <source>
        <dbReference type="ARBA" id="ARBA00023065"/>
    </source>
</evidence>
<dbReference type="GO" id="GO:0051117">
    <property type="term" value="F:ATPase binding"/>
    <property type="evidence" value="ECO:0007669"/>
    <property type="project" value="TreeGrafter"/>
</dbReference>
<dbReference type="GO" id="GO:0046961">
    <property type="term" value="F:proton-transporting ATPase activity, rotational mechanism"/>
    <property type="evidence" value="ECO:0007669"/>
    <property type="project" value="InterPro"/>
</dbReference>
<evidence type="ECO:0000256" key="7">
    <source>
        <dbReference type="ARBA" id="ARBA00023136"/>
    </source>
</evidence>
<comment type="subcellular location">
    <subcellularLocation>
        <location evidence="1">Membrane</location>
        <topology evidence="1">Multi-pass membrane protein</topology>
    </subcellularLocation>
</comment>
<dbReference type="PANTHER" id="PTHR11629">
    <property type="entry name" value="VACUOLAR PROTON ATPASES"/>
    <property type="match status" value="1"/>
</dbReference>
<keyword evidence="3 8" id="KW-0813">Transport</keyword>
<comment type="caution">
    <text evidence="8">Lacks conserved residue(s) required for the propagation of feature annotation.</text>
</comment>
<dbReference type="GO" id="GO:0005886">
    <property type="term" value="C:plasma membrane"/>
    <property type="evidence" value="ECO:0007669"/>
    <property type="project" value="TreeGrafter"/>
</dbReference>
<name>A0AAD5QJ45_PARTN</name>
<proteinExistence type="inferred from homology"/>
<evidence type="ECO:0000256" key="2">
    <source>
        <dbReference type="ARBA" id="ARBA00009904"/>
    </source>
</evidence>
<comment type="similarity">
    <text evidence="2 8">Belongs to the V-ATPase 116 kDa subunit family.</text>
</comment>
<gene>
    <name evidence="9" type="primary">UNC32_1</name>
    <name evidence="9" type="ORF">KIN20_006124</name>
</gene>
<dbReference type="AlphaFoldDB" id="A0AAD5QJ45"/>
<keyword evidence="8" id="KW-0375">Hydrogen ion transport</keyword>
<keyword evidence="7 8" id="KW-0472">Membrane</keyword>
<evidence type="ECO:0000313" key="9">
    <source>
        <dbReference type="EMBL" id="KAJ1350350.1"/>
    </source>
</evidence>
<protein>
    <recommendedName>
        <fullName evidence="8">V-type proton ATPase subunit a</fullName>
    </recommendedName>
</protein>
<organism evidence="9 10">
    <name type="scientific">Parelaphostrongylus tenuis</name>
    <name type="common">Meningeal worm</name>
    <dbReference type="NCBI Taxonomy" id="148309"/>
    <lineage>
        <taxon>Eukaryota</taxon>
        <taxon>Metazoa</taxon>
        <taxon>Ecdysozoa</taxon>
        <taxon>Nematoda</taxon>
        <taxon>Chromadorea</taxon>
        <taxon>Rhabditida</taxon>
        <taxon>Rhabditina</taxon>
        <taxon>Rhabditomorpha</taxon>
        <taxon>Strongyloidea</taxon>
        <taxon>Metastrongylidae</taxon>
        <taxon>Parelaphostrongylus</taxon>
    </lineage>
</organism>
<evidence type="ECO:0000256" key="8">
    <source>
        <dbReference type="RuleBase" id="RU361189"/>
    </source>
</evidence>
<feature type="transmembrane region" description="Helical" evidence="8">
    <location>
        <begin position="214"/>
        <end position="241"/>
    </location>
</feature>
<feature type="transmembrane region" description="Helical" evidence="8">
    <location>
        <begin position="75"/>
        <end position="94"/>
    </location>
</feature>
<keyword evidence="5 8" id="KW-1133">Transmembrane helix</keyword>
<dbReference type="GO" id="GO:0016471">
    <property type="term" value="C:vacuolar proton-transporting V-type ATPase complex"/>
    <property type="evidence" value="ECO:0007669"/>
    <property type="project" value="TreeGrafter"/>
</dbReference>
<evidence type="ECO:0000313" key="10">
    <source>
        <dbReference type="Proteomes" id="UP001196413"/>
    </source>
</evidence>
<dbReference type="PANTHER" id="PTHR11629:SF63">
    <property type="entry name" value="V-TYPE PROTON ATPASE SUBUNIT A"/>
    <property type="match status" value="1"/>
</dbReference>
<dbReference type="Proteomes" id="UP001196413">
    <property type="component" value="Unassembled WGS sequence"/>
</dbReference>
<evidence type="ECO:0000256" key="1">
    <source>
        <dbReference type="ARBA" id="ARBA00004141"/>
    </source>
</evidence>
<dbReference type="InterPro" id="IPR002490">
    <property type="entry name" value="V-ATPase_116kDa_su"/>
</dbReference>